<name>A0A5Q0C8E1_9HYPH</name>
<proteinExistence type="predicted"/>
<dbReference type="KEGG" id="rgr:FZ934_07150"/>
<sequence length="162" mass="18271">MPGRLRAALPPYSDLLIGAILWACQMLLSAGLALYIRNRLETSHSAELAALYFFGALLAWPLALPCARFIAYRRRIETRFAAFFLALAAFTILLTAFLFAMDYRAFYSQWHAPFGSVTWAFQFVFTGASAVYQFSVLGLRLFMPLGLLCLFGTSFILAKRMR</sequence>
<evidence type="ECO:0000313" key="2">
    <source>
        <dbReference type="EMBL" id="QFY60227.1"/>
    </source>
</evidence>
<dbReference type="EMBL" id="CP043498">
    <property type="protein sequence ID" value="QFY60227.1"/>
    <property type="molecule type" value="Genomic_DNA"/>
</dbReference>
<evidence type="ECO:0000256" key="1">
    <source>
        <dbReference type="SAM" id="Phobius"/>
    </source>
</evidence>
<keyword evidence="1" id="KW-1133">Transmembrane helix</keyword>
<feature type="transmembrane region" description="Helical" evidence="1">
    <location>
        <begin position="15"/>
        <end position="36"/>
    </location>
</feature>
<keyword evidence="1" id="KW-0812">Transmembrane</keyword>
<keyword evidence="3" id="KW-1185">Reference proteome</keyword>
<dbReference type="Proteomes" id="UP000326881">
    <property type="component" value="Chromosome"/>
</dbReference>
<gene>
    <name evidence="2" type="ORF">FZ934_07150</name>
</gene>
<accession>A0A5Q0C8E1</accession>
<dbReference type="OrthoDB" id="8283003at2"/>
<feature type="transmembrane region" description="Helical" evidence="1">
    <location>
        <begin position="141"/>
        <end position="158"/>
    </location>
</feature>
<feature type="transmembrane region" description="Helical" evidence="1">
    <location>
        <begin position="82"/>
        <end position="100"/>
    </location>
</feature>
<feature type="transmembrane region" description="Helical" evidence="1">
    <location>
        <begin position="112"/>
        <end position="135"/>
    </location>
</feature>
<evidence type="ECO:0000313" key="3">
    <source>
        <dbReference type="Proteomes" id="UP000326881"/>
    </source>
</evidence>
<organism evidence="2 3">
    <name type="scientific">Rhizobium grahamii</name>
    <dbReference type="NCBI Taxonomy" id="1120045"/>
    <lineage>
        <taxon>Bacteria</taxon>
        <taxon>Pseudomonadati</taxon>
        <taxon>Pseudomonadota</taxon>
        <taxon>Alphaproteobacteria</taxon>
        <taxon>Hyphomicrobiales</taxon>
        <taxon>Rhizobiaceae</taxon>
        <taxon>Rhizobium/Agrobacterium group</taxon>
        <taxon>Rhizobium</taxon>
    </lineage>
</organism>
<dbReference type="AlphaFoldDB" id="A0A5Q0C8E1"/>
<feature type="transmembrane region" description="Helical" evidence="1">
    <location>
        <begin position="48"/>
        <end position="70"/>
    </location>
</feature>
<protein>
    <submittedName>
        <fullName evidence="2">Uncharacterized protein</fullName>
    </submittedName>
</protein>
<keyword evidence="1" id="KW-0472">Membrane</keyword>
<reference evidence="2 3" key="1">
    <citation type="submission" date="2019-08" db="EMBL/GenBank/DDBJ databases">
        <title>Prosopis cineraria nodule microbiome.</title>
        <authorList>
            <person name="Ali R."/>
            <person name="Chaluvadi S.R."/>
            <person name="Wang X."/>
        </authorList>
    </citation>
    <scope>NUCLEOTIDE SEQUENCE [LARGE SCALE GENOMIC DNA]</scope>
    <source>
        <strain evidence="2 3">BG7</strain>
    </source>
</reference>